<proteinExistence type="predicted"/>
<dbReference type="AlphaFoldDB" id="A0A7W8JZ90"/>
<dbReference type="Pfam" id="PF11213">
    <property type="entry name" value="DUF3006"/>
    <property type="match status" value="1"/>
</dbReference>
<dbReference type="Proteomes" id="UP000552709">
    <property type="component" value="Unassembled WGS sequence"/>
</dbReference>
<dbReference type="EMBL" id="JACHFL010000024">
    <property type="protein sequence ID" value="MBB5365961.1"/>
    <property type="molecule type" value="Genomic_DNA"/>
</dbReference>
<dbReference type="RefSeq" id="WP_184137866.1">
    <property type="nucleotide sequence ID" value="NZ_JACHFL010000024.1"/>
</dbReference>
<evidence type="ECO:0000313" key="2">
    <source>
        <dbReference type="Proteomes" id="UP000552709"/>
    </source>
</evidence>
<keyword evidence="2" id="KW-1185">Reference proteome</keyword>
<name>A0A7W8JZ90_9DEIO</name>
<organism evidence="1 2">
    <name type="scientific">Deinococcus humi</name>
    <dbReference type="NCBI Taxonomy" id="662880"/>
    <lineage>
        <taxon>Bacteria</taxon>
        <taxon>Thermotogati</taxon>
        <taxon>Deinococcota</taxon>
        <taxon>Deinococci</taxon>
        <taxon>Deinococcales</taxon>
        <taxon>Deinococcaceae</taxon>
        <taxon>Deinococcus</taxon>
    </lineage>
</organism>
<comment type="caution">
    <text evidence="1">The sequence shown here is derived from an EMBL/GenBank/DDBJ whole genome shotgun (WGS) entry which is preliminary data.</text>
</comment>
<reference evidence="1 2" key="1">
    <citation type="submission" date="2020-08" db="EMBL/GenBank/DDBJ databases">
        <title>Genomic Encyclopedia of Type Strains, Phase IV (KMG-IV): sequencing the most valuable type-strain genomes for metagenomic binning, comparative biology and taxonomic classification.</title>
        <authorList>
            <person name="Goeker M."/>
        </authorList>
    </citation>
    <scope>NUCLEOTIDE SEQUENCE [LARGE SCALE GENOMIC DNA]</scope>
    <source>
        <strain evidence="1 2">DSM 27939</strain>
    </source>
</reference>
<evidence type="ECO:0000313" key="1">
    <source>
        <dbReference type="EMBL" id="MBB5365961.1"/>
    </source>
</evidence>
<dbReference type="InterPro" id="IPR021377">
    <property type="entry name" value="DUF3006"/>
</dbReference>
<accession>A0A7W8JZ90</accession>
<sequence length="78" mass="8838">MARRRKELGVSYVVIERIEGHLAHVMLSDGTAAAWRLTSLPAEVQEGDIVLIDVQGGDVEMELGYRTTERRRTQRQSE</sequence>
<protein>
    <submittedName>
        <fullName evidence="1">Putative membrane-anchored protein</fullName>
    </submittedName>
</protein>
<gene>
    <name evidence="1" type="ORF">HNQ08_005087</name>
</gene>